<name>A0A4Z1H3F7_9HELO</name>
<organism evidence="1 2">
    <name type="scientific">Botrytis hyacinthi</name>
    <dbReference type="NCBI Taxonomy" id="278943"/>
    <lineage>
        <taxon>Eukaryota</taxon>
        <taxon>Fungi</taxon>
        <taxon>Dikarya</taxon>
        <taxon>Ascomycota</taxon>
        <taxon>Pezizomycotina</taxon>
        <taxon>Leotiomycetes</taxon>
        <taxon>Helotiales</taxon>
        <taxon>Sclerotiniaceae</taxon>
        <taxon>Botrytis</taxon>
    </lineage>
</organism>
<dbReference type="Proteomes" id="UP000297814">
    <property type="component" value="Unassembled WGS sequence"/>
</dbReference>
<comment type="caution">
    <text evidence="1">The sequence shown here is derived from an EMBL/GenBank/DDBJ whole genome shotgun (WGS) entry which is preliminary data.</text>
</comment>
<protein>
    <submittedName>
        <fullName evidence="1">Uncharacterized protein</fullName>
    </submittedName>
</protein>
<reference evidence="1 2" key="1">
    <citation type="submission" date="2017-12" db="EMBL/GenBank/DDBJ databases">
        <title>Comparative genomics of Botrytis spp.</title>
        <authorList>
            <person name="Valero-Jimenez C.A."/>
            <person name="Tapia P."/>
            <person name="Veloso J."/>
            <person name="Silva-Moreno E."/>
            <person name="Staats M."/>
            <person name="Valdes J.H."/>
            <person name="Van Kan J.A.L."/>
        </authorList>
    </citation>
    <scope>NUCLEOTIDE SEQUENCE [LARGE SCALE GENOMIC DNA]</scope>
    <source>
        <strain evidence="1 2">Bh0001</strain>
    </source>
</reference>
<gene>
    <name evidence="1" type="ORF">BHYA_0009g00200</name>
</gene>
<evidence type="ECO:0000313" key="2">
    <source>
        <dbReference type="Proteomes" id="UP000297814"/>
    </source>
</evidence>
<proteinExistence type="predicted"/>
<sequence>MFKTTKFSGALMSYLENPIAADTLLIQAQKYGRMNDSNKKAKARQGTTLEILTEMRIWLPQIIARVEIPLHANAARYFNNGPVDCAEANSKENILTVLWILGEAYGIELWSDNAHRNLRDNASIQLETPQSLIAARVTPEFLVEIGKEEPIKEFDVPEALQLKSALSQKGRELRRRYLAGDQCAEVIDGLRRAVAEASI</sequence>
<dbReference type="AlphaFoldDB" id="A0A4Z1H3F7"/>
<evidence type="ECO:0000313" key="1">
    <source>
        <dbReference type="EMBL" id="TGO42341.1"/>
    </source>
</evidence>
<dbReference type="EMBL" id="PQXK01000009">
    <property type="protein sequence ID" value="TGO42341.1"/>
    <property type="molecule type" value="Genomic_DNA"/>
</dbReference>
<accession>A0A4Z1H3F7</accession>
<keyword evidence="2" id="KW-1185">Reference proteome</keyword>